<proteinExistence type="predicted"/>
<sequence>MASHPPALFATNKTKHLEVAYLFDIQQNKGEPLKSYLIRFNNATVRVNDLDKKNFVKAFQKGLRVGQFNDSLALRKPLTMEEIRARAKKHIEVEEDQVDQLETERQASTHDTRSASQGGHRGENKYSPKLKDYPLTLTPLREKRAQILRDIYHTHLLKNLKEAKGRNMGANLEEWCEFHSAYDHSTEDYYTL</sequence>
<evidence type="ECO:0000313" key="3">
    <source>
        <dbReference type="Proteomes" id="UP000257109"/>
    </source>
</evidence>
<name>A0A371G4J3_MUCPR</name>
<reference evidence="2" key="1">
    <citation type="submission" date="2018-05" db="EMBL/GenBank/DDBJ databases">
        <title>Draft genome of Mucuna pruriens seed.</title>
        <authorList>
            <person name="Nnadi N.E."/>
            <person name="Vos R."/>
            <person name="Hasami M.H."/>
            <person name="Devisetty U.K."/>
            <person name="Aguiy J.C."/>
        </authorList>
    </citation>
    <scope>NUCLEOTIDE SEQUENCE [LARGE SCALE GENOMIC DNA]</scope>
    <source>
        <strain evidence="2">JCA_2017</strain>
    </source>
</reference>
<protein>
    <recommendedName>
        <fullName evidence="4">Retrotransposon gag domain-containing protein</fullName>
    </recommendedName>
</protein>
<feature type="non-terminal residue" evidence="2">
    <location>
        <position position="1"/>
    </location>
</feature>
<feature type="compositionally biased region" description="Basic and acidic residues" evidence="1">
    <location>
        <begin position="102"/>
        <end position="113"/>
    </location>
</feature>
<dbReference type="EMBL" id="QJKJ01006784">
    <property type="protein sequence ID" value="RDX85495.1"/>
    <property type="molecule type" value="Genomic_DNA"/>
</dbReference>
<accession>A0A371G4J3</accession>
<comment type="caution">
    <text evidence="2">The sequence shown here is derived from an EMBL/GenBank/DDBJ whole genome shotgun (WGS) entry which is preliminary data.</text>
</comment>
<keyword evidence="3" id="KW-1185">Reference proteome</keyword>
<dbReference type="AlphaFoldDB" id="A0A371G4J3"/>
<evidence type="ECO:0008006" key="4">
    <source>
        <dbReference type="Google" id="ProtNLM"/>
    </source>
</evidence>
<feature type="region of interest" description="Disordered" evidence="1">
    <location>
        <begin position="94"/>
        <end position="130"/>
    </location>
</feature>
<feature type="compositionally biased region" description="Basic and acidic residues" evidence="1">
    <location>
        <begin position="120"/>
        <end position="130"/>
    </location>
</feature>
<gene>
    <name evidence="2" type="ORF">CR513_33311</name>
</gene>
<dbReference type="OrthoDB" id="1740536at2759"/>
<evidence type="ECO:0000256" key="1">
    <source>
        <dbReference type="SAM" id="MobiDB-lite"/>
    </source>
</evidence>
<evidence type="ECO:0000313" key="2">
    <source>
        <dbReference type="EMBL" id="RDX85495.1"/>
    </source>
</evidence>
<organism evidence="2 3">
    <name type="scientific">Mucuna pruriens</name>
    <name type="common">Velvet bean</name>
    <name type="synonym">Dolichos pruriens</name>
    <dbReference type="NCBI Taxonomy" id="157652"/>
    <lineage>
        <taxon>Eukaryota</taxon>
        <taxon>Viridiplantae</taxon>
        <taxon>Streptophyta</taxon>
        <taxon>Embryophyta</taxon>
        <taxon>Tracheophyta</taxon>
        <taxon>Spermatophyta</taxon>
        <taxon>Magnoliopsida</taxon>
        <taxon>eudicotyledons</taxon>
        <taxon>Gunneridae</taxon>
        <taxon>Pentapetalae</taxon>
        <taxon>rosids</taxon>
        <taxon>fabids</taxon>
        <taxon>Fabales</taxon>
        <taxon>Fabaceae</taxon>
        <taxon>Papilionoideae</taxon>
        <taxon>50 kb inversion clade</taxon>
        <taxon>NPAAA clade</taxon>
        <taxon>indigoferoid/millettioid clade</taxon>
        <taxon>Phaseoleae</taxon>
        <taxon>Mucuna</taxon>
    </lineage>
</organism>
<dbReference type="Proteomes" id="UP000257109">
    <property type="component" value="Unassembled WGS sequence"/>
</dbReference>